<evidence type="ECO:0000313" key="3">
    <source>
        <dbReference type="EMBL" id="JAP93526.1"/>
    </source>
</evidence>
<gene>
    <name evidence="3" type="ORF">TPC1_14166</name>
</gene>
<name>A0A146KDF3_9EUKA</name>
<dbReference type="GO" id="GO:0003924">
    <property type="term" value="F:GTPase activity"/>
    <property type="evidence" value="ECO:0007669"/>
    <property type="project" value="InterPro"/>
</dbReference>
<sequence length="87" mass="10470">QERFNAISSNYFRNAHFILLCFDLTDQNTFEKLRFWIDQANNKTDRRSRKIIIGNKCDLIEDRQVSKEQAEQFAKEQGQEFEYIETS</sequence>
<dbReference type="GO" id="GO:0005525">
    <property type="term" value="F:GTP binding"/>
    <property type="evidence" value="ECO:0007669"/>
    <property type="project" value="UniProtKB-KW"/>
</dbReference>
<evidence type="ECO:0000256" key="1">
    <source>
        <dbReference type="ARBA" id="ARBA00022741"/>
    </source>
</evidence>
<feature type="non-terminal residue" evidence="3">
    <location>
        <position position="87"/>
    </location>
</feature>
<feature type="non-terminal residue" evidence="3">
    <location>
        <position position="1"/>
    </location>
</feature>
<dbReference type="InterPro" id="IPR050227">
    <property type="entry name" value="Rab"/>
</dbReference>
<dbReference type="EMBL" id="GDID01003080">
    <property type="protein sequence ID" value="JAP93526.1"/>
    <property type="molecule type" value="Transcribed_RNA"/>
</dbReference>
<keyword evidence="2" id="KW-0342">GTP-binding</keyword>
<dbReference type="Pfam" id="PF00071">
    <property type="entry name" value="Ras"/>
    <property type="match status" value="1"/>
</dbReference>
<proteinExistence type="predicted"/>
<dbReference type="Gene3D" id="3.40.50.300">
    <property type="entry name" value="P-loop containing nucleotide triphosphate hydrolases"/>
    <property type="match status" value="1"/>
</dbReference>
<protein>
    <submittedName>
        <fullName evidence="3">Rab-like protein</fullName>
    </submittedName>
</protein>
<dbReference type="PROSITE" id="PS51419">
    <property type="entry name" value="RAB"/>
    <property type="match status" value="1"/>
</dbReference>
<dbReference type="CDD" id="cd00154">
    <property type="entry name" value="Rab"/>
    <property type="match status" value="1"/>
</dbReference>
<accession>A0A146KDF3</accession>
<reference evidence="3" key="1">
    <citation type="submission" date="2015-07" db="EMBL/GenBank/DDBJ databases">
        <title>Adaptation to a free-living lifestyle via gene acquisitions in the diplomonad Trepomonas sp. PC1.</title>
        <authorList>
            <person name="Xu F."/>
            <person name="Jerlstrom-Hultqvist J."/>
            <person name="Kolisko M."/>
            <person name="Simpson A.G.B."/>
            <person name="Roger A.J."/>
            <person name="Svard S.G."/>
            <person name="Andersson J.O."/>
        </authorList>
    </citation>
    <scope>NUCLEOTIDE SEQUENCE</scope>
    <source>
        <strain evidence="3">PC1</strain>
    </source>
</reference>
<dbReference type="PANTHER" id="PTHR47977">
    <property type="entry name" value="RAS-RELATED PROTEIN RAB"/>
    <property type="match status" value="1"/>
</dbReference>
<keyword evidence="1" id="KW-0547">Nucleotide-binding</keyword>
<dbReference type="InterPro" id="IPR027417">
    <property type="entry name" value="P-loop_NTPase"/>
</dbReference>
<dbReference type="SMART" id="SM00175">
    <property type="entry name" value="RAB"/>
    <property type="match status" value="1"/>
</dbReference>
<evidence type="ECO:0000256" key="2">
    <source>
        <dbReference type="ARBA" id="ARBA00023134"/>
    </source>
</evidence>
<dbReference type="InterPro" id="IPR001806">
    <property type="entry name" value="Small_GTPase"/>
</dbReference>
<dbReference type="AlphaFoldDB" id="A0A146KDF3"/>
<dbReference type="SUPFAM" id="SSF52540">
    <property type="entry name" value="P-loop containing nucleoside triphosphate hydrolases"/>
    <property type="match status" value="1"/>
</dbReference>
<dbReference type="PROSITE" id="PS51421">
    <property type="entry name" value="RAS"/>
    <property type="match status" value="1"/>
</dbReference>
<organism evidence="3">
    <name type="scientific">Trepomonas sp. PC1</name>
    <dbReference type="NCBI Taxonomy" id="1076344"/>
    <lineage>
        <taxon>Eukaryota</taxon>
        <taxon>Metamonada</taxon>
        <taxon>Diplomonadida</taxon>
        <taxon>Hexamitidae</taxon>
        <taxon>Hexamitinae</taxon>
        <taxon>Trepomonas</taxon>
    </lineage>
</organism>